<dbReference type="InterPro" id="IPR037171">
    <property type="entry name" value="NagB/RpiA_transferase-like"/>
</dbReference>
<dbReference type="SUPFAM" id="SSF100950">
    <property type="entry name" value="NagB/RpiA/CoA transferase-like"/>
    <property type="match status" value="1"/>
</dbReference>
<dbReference type="InterPro" id="IPR002698">
    <property type="entry name" value="FTHF_cligase"/>
</dbReference>
<organism evidence="3 4">
    <name type="scientific">Aphanocapsa feldmannii 277cV</name>
    <dbReference type="NCBI Taxonomy" id="2507553"/>
    <lineage>
        <taxon>Bacteria</taxon>
        <taxon>Bacillati</taxon>
        <taxon>Cyanobacteriota</taxon>
        <taxon>Cyanophyceae</taxon>
        <taxon>Oscillatoriophycideae</taxon>
        <taxon>Chroococcales</taxon>
        <taxon>Microcystaceae</taxon>
        <taxon>Aphanocapsa</taxon>
    </lineage>
</organism>
<keyword evidence="2" id="KW-0460">Magnesium</keyword>
<evidence type="ECO:0000256" key="2">
    <source>
        <dbReference type="RuleBase" id="RU361279"/>
    </source>
</evidence>
<dbReference type="Pfam" id="PF01812">
    <property type="entry name" value="5-FTHF_cyc-lig"/>
    <property type="match status" value="1"/>
</dbReference>
<keyword evidence="2" id="KW-0479">Metal-binding</keyword>
<gene>
    <name evidence="3" type="ORF">ERJ67_10315</name>
</gene>
<evidence type="ECO:0000313" key="4">
    <source>
        <dbReference type="Proteomes" id="UP000317990"/>
    </source>
</evidence>
<name>A0A524RKQ7_9CHRO</name>
<dbReference type="Gene3D" id="3.40.50.10420">
    <property type="entry name" value="NagB/RpiA/CoA transferase-like"/>
    <property type="match status" value="1"/>
</dbReference>
<keyword evidence="1 2" id="KW-0547">Nucleotide-binding</keyword>
<dbReference type="EC" id="6.3.3.2" evidence="2"/>
<comment type="caution">
    <text evidence="3">The sequence shown here is derived from an EMBL/GenBank/DDBJ whole genome shotgun (WGS) entry which is preliminary data.</text>
</comment>
<keyword evidence="1 2" id="KW-0067">ATP-binding</keyword>
<comment type="similarity">
    <text evidence="2">Belongs to the 5-formyltetrahydrofolate cyclo-ligase family.</text>
</comment>
<protein>
    <recommendedName>
        <fullName evidence="2">5-formyltetrahydrofolate cyclo-ligase</fullName>
        <ecNumber evidence="2">6.3.3.2</ecNumber>
    </recommendedName>
</protein>
<dbReference type="NCBIfam" id="TIGR02727">
    <property type="entry name" value="MTHFS_bact"/>
    <property type="match status" value="1"/>
</dbReference>
<comment type="cofactor">
    <cofactor evidence="2">
        <name>Mg(2+)</name>
        <dbReference type="ChEBI" id="CHEBI:18420"/>
    </cofactor>
</comment>
<accession>A0A524RKQ7</accession>
<dbReference type="Proteomes" id="UP000317990">
    <property type="component" value="Unassembled WGS sequence"/>
</dbReference>
<dbReference type="AlphaFoldDB" id="A0A524RKQ7"/>
<dbReference type="GO" id="GO:0030272">
    <property type="term" value="F:5-formyltetrahydrofolate cyclo-ligase activity"/>
    <property type="evidence" value="ECO:0007669"/>
    <property type="project" value="UniProtKB-EC"/>
</dbReference>
<comment type="catalytic activity">
    <reaction evidence="2">
        <text>(6S)-5-formyl-5,6,7,8-tetrahydrofolate + ATP = (6R)-5,10-methenyltetrahydrofolate + ADP + phosphate</text>
        <dbReference type="Rhea" id="RHEA:10488"/>
        <dbReference type="ChEBI" id="CHEBI:30616"/>
        <dbReference type="ChEBI" id="CHEBI:43474"/>
        <dbReference type="ChEBI" id="CHEBI:57455"/>
        <dbReference type="ChEBI" id="CHEBI:57457"/>
        <dbReference type="ChEBI" id="CHEBI:456216"/>
        <dbReference type="EC" id="6.3.3.2"/>
    </reaction>
</comment>
<dbReference type="GO" id="GO:0005524">
    <property type="term" value="F:ATP binding"/>
    <property type="evidence" value="ECO:0007669"/>
    <property type="project" value="UniProtKB-KW"/>
</dbReference>
<evidence type="ECO:0000313" key="3">
    <source>
        <dbReference type="EMBL" id="TGG90452.1"/>
    </source>
</evidence>
<dbReference type="InterPro" id="IPR024185">
    <property type="entry name" value="FTHF_cligase-like_sf"/>
</dbReference>
<dbReference type="GO" id="GO:0046872">
    <property type="term" value="F:metal ion binding"/>
    <property type="evidence" value="ECO:0007669"/>
    <property type="project" value="UniProtKB-KW"/>
</dbReference>
<reference evidence="3 4" key="1">
    <citation type="journal article" date="2019" name="mSystems">
        <title>Life at home and on the roam: Genomic adaptions reflect the dual lifestyle of an intracellular, facultative symbiont.</title>
        <authorList>
            <person name="Burgsdorf I."/>
        </authorList>
    </citation>
    <scope>NUCLEOTIDE SEQUENCE [LARGE SCALE GENOMIC DNA]</scope>
    <source>
        <strain evidence="3">277cV</strain>
    </source>
</reference>
<dbReference type="EMBL" id="SRMO01000087">
    <property type="protein sequence ID" value="TGG90452.1"/>
    <property type="molecule type" value="Genomic_DNA"/>
</dbReference>
<keyword evidence="3" id="KW-0436">Ligase</keyword>
<evidence type="ECO:0000256" key="1">
    <source>
        <dbReference type="PIRSR" id="PIRSR006806-1"/>
    </source>
</evidence>
<sequence>MHSPAYEAKAQLRRTLLRQRKALAATTAQLAAAQVVATLRQALAHWSAAGGMVGAYWPIGAELDLRELLQGPGGWALPAIRAGGLQFQRWHPGDPLEADACGVPAPCAAAAEVPAARMALVLVPCLGLSRRGIRLGYGGGWFDRMFAEADWRGCPRLGVLMDAFTDQPIPRDPWDQPLHGWVSEVGLTWLRPPMGWPAE</sequence>
<proteinExistence type="inferred from homology"/>
<feature type="binding site" evidence="1">
    <location>
        <begin position="9"/>
        <end position="13"/>
    </location>
    <ligand>
        <name>ATP</name>
        <dbReference type="ChEBI" id="CHEBI:30616"/>
    </ligand>
</feature>
<feature type="binding site" evidence="1">
    <location>
        <position position="62"/>
    </location>
    <ligand>
        <name>substrate</name>
    </ligand>
</feature>
<dbReference type="PIRSF" id="PIRSF006806">
    <property type="entry name" value="FTHF_cligase"/>
    <property type="match status" value="1"/>
</dbReference>